<dbReference type="PANTHER" id="PTHR42815:SF2">
    <property type="entry name" value="FAD-BINDING, PUTATIVE (AFU_ORTHOLOGUE AFUA_6G07600)-RELATED"/>
    <property type="match status" value="1"/>
</dbReference>
<accession>A0ABV8VC28</accession>
<dbReference type="Pfam" id="PF01243">
    <property type="entry name" value="PNPOx_N"/>
    <property type="match status" value="1"/>
</dbReference>
<evidence type="ECO:0000259" key="2">
    <source>
        <dbReference type="Pfam" id="PF01243"/>
    </source>
</evidence>
<dbReference type="InterPro" id="IPR012349">
    <property type="entry name" value="Split_barrel_FMN-bd"/>
</dbReference>
<feature type="domain" description="Pyridoxamine 5'-phosphate oxidase N-terminal" evidence="2">
    <location>
        <begin position="50"/>
        <end position="143"/>
    </location>
</feature>
<keyword evidence="1" id="KW-0175">Coiled coil</keyword>
<dbReference type="EMBL" id="JBHSDL010000005">
    <property type="protein sequence ID" value="MFC4373513.1"/>
    <property type="molecule type" value="Genomic_DNA"/>
</dbReference>
<gene>
    <name evidence="3" type="ORF">ACFO5K_05320</name>
</gene>
<dbReference type="SUPFAM" id="SSF50475">
    <property type="entry name" value="FMN-binding split barrel"/>
    <property type="match status" value="1"/>
</dbReference>
<proteinExistence type="predicted"/>
<evidence type="ECO:0000313" key="4">
    <source>
        <dbReference type="Proteomes" id="UP001595844"/>
    </source>
</evidence>
<name>A0ABV8VC28_9NOCA</name>
<keyword evidence="4" id="KW-1185">Reference proteome</keyword>
<organism evidence="3 4">
    <name type="scientific">Nocardia halotolerans</name>
    <dbReference type="NCBI Taxonomy" id="1755878"/>
    <lineage>
        <taxon>Bacteria</taxon>
        <taxon>Bacillati</taxon>
        <taxon>Actinomycetota</taxon>
        <taxon>Actinomycetes</taxon>
        <taxon>Mycobacteriales</taxon>
        <taxon>Nocardiaceae</taxon>
        <taxon>Nocardia</taxon>
    </lineage>
</organism>
<evidence type="ECO:0000313" key="3">
    <source>
        <dbReference type="EMBL" id="MFC4373513.1"/>
    </source>
</evidence>
<feature type="coiled-coil region" evidence="1">
    <location>
        <begin position="195"/>
        <end position="222"/>
    </location>
</feature>
<dbReference type="InterPro" id="IPR011576">
    <property type="entry name" value="Pyridox_Oxase_N"/>
</dbReference>
<dbReference type="Gene3D" id="2.30.110.10">
    <property type="entry name" value="Electron Transport, Fmn-binding Protein, Chain A"/>
    <property type="match status" value="1"/>
</dbReference>
<comment type="caution">
    <text evidence="3">The sequence shown here is derived from an EMBL/GenBank/DDBJ whole genome shotgun (WGS) entry which is preliminary data.</text>
</comment>
<dbReference type="PANTHER" id="PTHR42815">
    <property type="entry name" value="FAD-BINDING, PUTATIVE (AFU_ORTHOLOGUE AFUA_6G07600)-RELATED"/>
    <property type="match status" value="1"/>
</dbReference>
<dbReference type="Proteomes" id="UP001595844">
    <property type="component" value="Unassembled WGS sequence"/>
</dbReference>
<evidence type="ECO:0000256" key="1">
    <source>
        <dbReference type="SAM" id="Coils"/>
    </source>
</evidence>
<dbReference type="RefSeq" id="WP_378556536.1">
    <property type="nucleotide sequence ID" value="NZ_JBHSDL010000005.1"/>
</dbReference>
<protein>
    <submittedName>
        <fullName evidence="3">Pyridoxamine 5'-phosphate oxidase family protein</fullName>
    </submittedName>
</protein>
<reference evidence="4" key="1">
    <citation type="journal article" date="2019" name="Int. J. Syst. Evol. Microbiol.">
        <title>The Global Catalogue of Microorganisms (GCM) 10K type strain sequencing project: providing services to taxonomists for standard genome sequencing and annotation.</title>
        <authorList>
            <consortium name="The Broad Institute Genomics Platform"/>
            <consortium name="The Broad Institute Genome Sequencing Center for Infectious Disease"/>
            <person name="Wu L."/>
            <person name="Ma J."/>
        </authorList>
    </citation>
    <scope>NUCLEOTIDE SEQUENCE [LARGE SCALE GENOMIC DNA]</scope>
    <source>
        <strain evidence="4">IBRC-M 10490</strain>
    </source>
</reference>
<sequence length="222" mass="25200">MNTPTRYGAIAFSEASAQRQRATGSINWYGDQMSVGDHTGEPQELDGPTVALIRATDSLFISTVTPAGWPYIQHRGGPPGFVHVLDSSTITLGDYSGNQQFVTLGNLDHDNRVALFFIDYPTRTRVKVFGRAEVIERDDDPEFIERMLTTEQGLVRTRCDRAFRIRVEALDRNCIKNIPVKYSSERMAESLRLARAPLIEEIEQLRRRNQELEDEIARLSEQ</sequence>